<dbReference type="PROSITE" id="PS50021">
    <property type="entry name" value="CH"/>
    <property type="match status" value="4"/>
</dbReference>
<evidence type="ECO:0000256" key="2">
    <source>
        <dbReference type="ARBA" id="ARBA00023203"/>
    </source>
</evidence>
<evidence type="ECO:0000313" key="7">
    <source>
        <dbReference type="Proteomes" id="UP001150062"/>
    </source>
</evidence>
<dbReference type="InterPro" id="IPR039959">
    <property type="entry name" value="Fimbrin/Plastin"/>
</dbReference>
<keyword evidence="1" id="KW-0677">Repeat</keyword>
<protein>
    <submittedName>
        <fullName evidence="6">Fimbrin-1</fullName>
    </submittedName>
</protein>
<feature type="coiled-coil region" evidence="3">
    <location>
        <begin position="165"/>
        <end position="195"/>
    </location>
</feature>
<evidence type="ECO:0000259" key="5">
    <source>
        <dbReference type="PROSITE" id="PS50021"/>
    </source>
</evidence>
<dbReference type="EMBL" id="JAOAOG010000273">
    <property type="protein sequence ID" value="KAJ6233925.1"/>
    <property type="molecule type" value="Genomic_DNA"/>
</dbReference>
<dbReference type="CDD" id="cd21220">
    <property type="entry name" value="CH_PLS_FIM_rpt4"/>
    <property type="match status" value="1"/>
</dbReference>
<feature type="domain" description="Calponin-homology (CH)" evidence="5">
    <location>
        <begin position="764"/>
        <end position="886"/>
    </location>
</feature>
<evidence type="ECO:0000256" key="4">
    <source>
        <dbReference type="SAM" id="MobiDB-lite"/>
    </source>
</evidence>
<accession>A0ABQ8XNK7</accession>
<comment type="caution">
    <text evidence="6">The sequence shown here is derived from an EMBL/GenBank/DDBJ whole genome shotgun (WGS) entry which is preliminary data.</text>
</comment>
<dbReference type="SUPFAM" id="SSF47576">
    <property type="entry name" value="Calponin-homology domain, CH-domain"/>
    <property type="match status" value="1"/>
</dbReference>
<keyword evidence="7" id="KW-1185">Reference proteome</keyword>
<evidence type="ECO:0000256" key="1">
    <source>
        <dbReference type="ARBA" id="ARBA00022737"/>
    </source>
</evidence>
<feature type="region of interest" description="Disordered" evidence="4">
    <location>
        <begin position="297"/>
        <end position="323"/>
    </location>
</feature>
<keyword evidence="2" id="KW-0009">Actin-binding</keyword>
<dbReference type="PANTHER" id="PTHR19961:SF18">
    <property type="entry name" value="FI19014P1"/>
    <property type="match status" value="1"/>
</dbReference>
<evidence type="ECO:0000313" key="6">
    <source>
        <dbReference type="EMBL" id="KAJ6233925.1"/>
    </source>
</evidence>
<gene>
    <name evidence="6" type="ORF">M0813_29603</name>
</gene>
<feature type="domain" description="Calponin-homology (CH)" evidence="5">
    <location>
        <begin position="915"/>
        <end position="1019"/>
    </location>
</feature>
<keyword evidence="3" id="KW-0175">Coiled coil</keyword>
<dbReference type="CDD" id="cd21218">
    <property type="entry name" value="CH_PLS_FIM_rpt2"/>
    <property type="match status" value="1"/>
</dbReference>
<feature type="region of interest" description="Disordered" evidence="4">
    <location>
        <begin position="1"/>
        <end position="39"/>
    </location>
</feature>
<feature type="coiled-coil region" evidence="3">
    <location>
        <begin position="234"/>
        <end position="268"/>
    </location>
</feature>
<dbReference type="InterPro" id="IPR036872">
    <property type="entry name" value="CH_dom_sf"/>
</dbReference>
<dbReference type="InterPro" id="IPR001715">
    <property type="entry name" value="CH_dom"/>
</dbReference>
<sequence length="1271" mass="149107">MSNSQEEIESQSEPNTSDEEKYENEEEDNTEVVEQEDLEEIEQLISNGSQKEMKDYMVGLVFNTKKIEKNLMDVATKGLELFKEKNSLMTQVEQLQEESKESQSQTDFLQNVINRLEDDNSNLEKKNEYMRQKIEEAWSTNQKFIDELSVKDEEVHKLRIQLENENTLNYEIENLKDQINENKKDKEKLKTFKDKESVLHKQVSTLKKEKEKLHKSNKFSLKQQNYLREQLDAKIDENKLLKNKFDNIKNLEKELEEFRIHNSWLEKLSLENLTSYQFINDLSIRFIENIENNININGNENENEKGKGNGNENNQENGKEKEERLEFDNFLNQNLLIEDSNIAIHHIKDMVKMITEKINRSKRKKEGLGERINSNEINENENENKTENEVEIDITKFNFLELVDSNDKRRVVYLSLLLLLQYYFTRLEKKLKRIKYQKKELKEEVSEYKNKYELEKDKVNKITKRLEASQNDLNNLSKGNTEFQELKKQLESEIQESTLRENVLKKQLEEIKTTQKQVTEELKEKIERQREEFNKEKMNWQKKKLSFEKDLVELKQTNEKSIKELNEEFDGKKRKYEKEIKELKDEFSTAKEELISQHENEIEELNFKLEGTEMNLEETQNNYKRIKDDLNKKTKQFENKMKKMENDYQNKNRFQQDQISLIKKQQTEIEEQLTNEESLRKKYEKQKKDAETKLQLLENKLTGFKTNNENLSEKNNKLQLLVKQLEDEIKNLREQLEEALTQEIIITKTEIKESKNTRPARQVDLFERMLSHWINNKLKFDRDLNHLLPIGTKSPDLVFAIKDGLLLCKLINACVPETIDVRVINTFNEEIDFDSGRESVLENHTLCINSALAIGCSIKGIKPTSLIDEEETPCIQLTWEIIKQGLLARVNLKDHPELTELTLMEKETMETLSKSTPEELIIKWFNYHLSSAGNQSKVTDFSDSMKDPMLVAVLLNQLSPKRCPIEPIIHEEDPDSRNEMIVKNAERLNVKDFISIDTLDSNNEKLNLAFLANLLQIRSGIIPKTKEMKTSSLPDFGTREERSFRNWINSLGVNPKVHNLYEDLKDGVILLQVIDHVQPKTVNWKRVTMNCTNPFQKVGNCNYVVELGKQLKLRLLTTGGEDIVQGKKVMLLGYVWQLMRFHVMEILKKLKVLKGTRVDDSSMVKWGNTKVSNSGKSSSIKSFRDKGLSSGLFIIDLIYSINTRAVNYNYVSDGNSNEEKSNNARYAISLTRKLGGTVFLLPEDIIEVKDKMILTLVGELMRIDRVLKSNN</sequence>
<dbReference type="Proteomes" id="UP001150062">
    <property type="component" value="Unassembled WGS sequence"/>
</dbReference>
<feature type="domain" description="Calponin-homology (CH)" evidence="5">
    <location>
        <begin position="1157"/>
        <end position="1265"/>
    </location>
</feature>
<feature type="domain" description="Calponin-homology (CH)" evidence="5">
    <location>
        <begin position="1038"/>
        <end position="1143"/>
    </location>
</feature>
<organism evidence="6 7">
    <name type="scientific">Anaeramoeba flamelloides</name>
    <dbReference type="NCBI Taxonomy" id="1746091"/>
    <lineage>
        <taxon>Eukaryota</taxon>
        <taxon>Metamonada</taxon>
        <taxon>Anaeramoebidae</taxon>
        <taxon>Anaeramoeba</taxon>
    </lineage>
</organism>
<dbReference type="PANTHER" id="PTHR19961">
    <property type="entry name" value="FIMBRIN/PLASTIN"/>
    <property type="match status" value="1"/>
</dbReference>
<feature type="coiled-coil region" evidence="3">
    <location>
        <begin position="424"/>
        <end position="742"/>
    </location>
</feature>
<dbReference type="Pfam" id="PF00307">
    <property type="entry name" value="CH"/>
    <property type="match status" value="4"/>
</dbReference>
<dbReference type="Gene3D" id="1.10.418.10">
    <property type="entry name" value="Calponin-like domain"/>
    <property type="match status" value="4"/>
</dbReference>
<dbReference type="SMART" id="SM00033">
    <property type="entry name" value="CH"/>
    <property type="match status" value="4"/>
</dbReference>
<proteinExistence type="predicted"/>
<reference evidence="6" key="1">
    <citation type="submission" date="2022-08" db="EMBL/GenBank/DDBJ databases">
        <title>Novel sulfate-reducing endosymbionts in the free-living metamonad Anaeramoeba.</title>
        <authorList>
            <person name="Jerlstrom-Hultqvist J."/>
            <person name="Cepicka I."/>
            <person name="Gallot-Lavallee L."/>
            <person name="Salas-Leiva D."/>
            <person name="Curtis B.A."/>
            <person name="Zahonova K."/>
            <person name="Pipaliya S."/>
            <person name="Dacks J."/>
            <person name="Roger A.J."/>
        </authorList>
    </citation>
    <scope>NUCLEOTIDE SEQUENCE</scope>
    <source>
        <strain evidence="6">Schooner1</strain>
    </source>
</reference>
<evidence type="ECO:0000256" key="3">
    <source>
        <dbReference type="SAM" id="Coils"/>
    </source>
</evidence>
<name>A0ABQ8XNK7_9EUKA</name>
<dbReference type="CDD" id="cd21219">
    <property type="entry name" value="CH_PLS_FIM_rpt3"/>
    <property type="match status" value="1"/>
</dbReference>
<feature type="coiled-coil region" evidence="3">
    <location>
        <begin position="85"/>
        <end position="133"/>
    </location>
</feature>